<dbReference type="AlphaFoldDB" id="A0AAW2FRL0"/>
<protein>
    <recommendedName>
        <fullName evidence="3">Secreted protein</fullName>
    </recommendedName>
</protein>
<name>A0AAW2FRL0_9HYME</name>
<keyword evidence="2" id="KW-1185">Reference proteome</keyword>
<proteinExistence type="predicted"/>
<gene>
    <name evidence="1" type="ORF">PUN28_008918</name>
</gene>
<sequence length="88" mass="9102">MACAASASLSLALSLSLRRPSFSSFFVPYGGGIAGSTTGLRCRFPLFPSPFPLVSRCSLEASLDRFRSAGLLAESALFLLSLSPAGGL</sequence>
<dbReference type="EMBL" id="JADYXP020000008">
    <property type="protein sequence ID" value="KAL0117845.1"/>
    <property type="molecule type" value="Genomic_DNA"/>
</dbReference>
<dbReference type="Proteomes" id="UP001430953">
    <property type="component" value="Unassembled WGS sequence"/>
</dbReference>
<evidence type="ECO:0008006" key="3">
    <source>
        <dbReference type="Google" id="ProtNLM"/>
    </source>
</evidence>
<organism evidence="1 2">
    <name type="scientific">Cardiocondyla obscurior</name>
    <dbReference type="NCBI Taxonomy" id="286306"/>
    <lineage>
        <taxon>Eukaryota</taxon>
        <taxon>Metazoa</taxon>
        <taxon>Ecdysozoa</taxon>
        <taxon>Arthropoda</taxon>
        <taxon>Hexapoda</taxon>
        <taxon>Insecta</taxon>
        <taxon>Pterygota</taxon>
        <taxon>Neoptera</taxon>
        <taxon>Endopterygota</taxon>
        <taxon>Hymenoptera</taxon>
        <taxon>Apocrita</taxon>
        <taxon>Aculeata</taxon>
        <taxon>Formicoidea</taxon>
        <taxon>Formicidae</taxon>
        <taxon>Myrmicinae</taxon>
        <taxon>Cardiocondyla</taxon>
    </lineage>
</organism>
<evidence type="ECO:0000313" key="1">
    <source>
        <dbReference type="EMBL" id="KAL0117845.1"/>
    </source>
</evidence>
<accession>A0AAW2FRL0</accession>
<comment type="caution">
    <text evidence="1">The sequence shown here is derived from an EMBL/GenBank/DDBJ whole genome shotgun (WGS) entry which is preliminary data.</text>
</comment>
<reference evidence="1 2" key="1">
    <citation type="submission" date="2023-03" db="EMBL/GenBank/DDBJ databases">
        <title>High recombination rates correlate with genetic variation in Cardiocondyla obscurior ants.</title>
        <authorList>
            <person name="Errbii M."/>
        </authorList>
    </citation>
    <scope>NUCLEOTIDE SEQUENCE [LARGE SCALE GENOMIC DNA]</scope>
    <source>
        <strain evidence="1">Alpha-2009</strain>
        <tissue evidence="1">Whole body</tissue>
    </source>
</reference>
<evidence type="ECO:0000313" key="2">
    <source>
        <dbReference type="Proteomes" id="UP001430953"/>
    </source>
</evidence>